<gene>
    <name evidence="3" type="ORF">SAMN05518684_106239</name>
</gene>
<dbReference type="CDD" id="cd00093">
    <property type="entry name" value="HTH_XRE"/>
    <property type="match status" value="1"/>
</dbReference>
<dbReference type="GO" id="GO:0003677">
    <property type="term" value="F:DNA binding"/>
    <property type="evidence" value="ECO:0007669"/>
    <property type="project" value="UniProtKB-KW"/>
</dbReference>
<organism evidence="3 4">
    <name type="scientific">Salipaludibacillus aurantiacus</name>
    <dbReference type="NCBI Taxonomy" id="1601833"/>
    <lineage>
        <taxon>Bacteria</taxon>
        <taxon>Bacillati</taxon>
        <taxon>Bacillota</taxon>
        <taxon>Bacilli</taxon>
        <taxon>Bacillales</taxon>
        <taxon>Bacillaceae</taxon>
    </lineage>
</organism>
<evidence type="ECO:0000313" key="4">
    <source>
        <dbReference type="Proteomes" id="UP000198571"/>
    </source>
</evidence>
<dbReference type="PANTHER" id="PTHR46558">
    <property type="entry name" value="TRACRIPTIONAL REGULATORY PROTEIN-RELATED-RELATED"/>
    <property type="match status" value="1"/>
</dbReference>
<evidence type="ECO:0000256" key="1">
    <source>
        <dbReference type="ARBA" id="ARBA00023125"/>
    </source>
</evidence>
<dbReference type="EMBL" id="FOGT01000006">
    <property type="protein sequence ID" value="SES03284.1"/>
    <property type="molecule type" value="Genomic_DNA"/>
</dbReference>
<dbReference type="Pfam" id="PF01381">
    <property type="entry name" value="HTH_3"/>
    <property type="match status" value="1"/>
</dbReference>
<dbReference type="InterPro" id="IPR010982">
    <property type="entry name" value="Lambda_DNA-bd_dom_sf"/>
</dbReference>
<accession>A0A1H9U2A3</accession>
<reference evidence="4" key="1">
    <citation type="submission" date="2016-10" db="EMBL/GenBank/DDBJ databases">
        <authorList>
            <person name="Varghese N."/>
            <person name="Submissions S."/>
        </authorList>
    </citation>
    <scope>NUCLEOTIDE SEQUENCE [LARGE SCALE GENOMIC DNA]</scope>
    <source>
        <strain evidence="4">S9</strain>
    </source>
</reference>
<dbReference type="SMART" id="SM00530">
    <property type="entry name" value="HTH_XRE"/>
    <property type="match status" value="1"/>
</dbReference>
<dbReference type="PANTHER" id="PTHR46558:SF11">
    <property type="entry name" value="HTH-TYPE TRANSCRIPTIONAL REGULATOR XRE"/>
    <property type="match status" value="1"/>
</dbReference>
<evidence type="ECO:0000313" key="3">
    <source>
        <dbReference type="EMBL" id="SES03284.1"/>
    </source>
</evidence>
<dbReference type="Gene3D" id="1.10.260.40">
    <property type="entry name" value="lambda repressor-like DNA-binding domains"/>
    <property type="match status" value="1"/>
</dbReference>
<dbReference type="PROSITE" id="PS50943">
    <property type="entry name" value="HTH_CROC1"/>
    <property type="match status" value="1"/>
</dbReference>
<protein>
    <submittedName>
        <fullName evidence="3">Helix-turn-helix</fullName>
    </submittedName>
</protein>
<dbReference type="Proteomes" id="UP000198571">
    <property type="component" value="Unassembled WGS sequence"/>
</dbReference>
<name>A0A1H9U2A3_9BACI</name>
<keyword evidence="4" id="KW-1185">Reference proteome</keyword>
<feature type="domain" description="HTH cro/C1-type" evidence="2">
    <location>
        <begin position="7"/>
        <end position="61"/>
    </location>
</feature>
<evidence type="ECO:0000259" key="2">
    <source>
        <dbReference type="PROSITE" id="PS50943"/>
    </source>
</evidence>
<dbReference type="InterPro" id="IPR001387">
    <property type="entry name" value="Cro/C1-type_HTH"/>
</dbReference>
<keyword evidence="1" id="KW-0238">DNA-binding</keyword>
<proteinExistence type="predicted"/>
<dbReference type="STRING" id="1601833.SAMN05518684_106239"/>
<dbReference type="SUPFAM" id="SSF47413">
    <property type="entry name" value="lambda repressor-like DNA-binding domains"/>
    <property type="match status" value="1"/>
</dbReference>
<dbReference type="AlphaFoldDB" id="A0A1H9U2A3"/>
<dbReference type="RefSeq" id="WP_245733039.1">
    <property type="nucleotide sequence ID" value="NZ_FOGT01000006.1"/>
</dbReference>
<sequence>MRIGEKIKERRKFKRWKQVELANRVNVSPQVISNWERGYTHPDHTDVSKLSDALECSADYLLGRSDDPRLNETEDKEVEAEAKELMEILKSMPKERRDAYMDMLKAYAEAHAKEKNED</sequence>